<evidence type="ECO:0000313" key="1">
    <source>
        <dbReference type="EMBL" id="ROQ51847.1"/>
    </source>
</evidence>
<reference evidence="1 2" key="1">
    <citation type="submission" date="2018-11" db="EMBL/GenBank/DDBJ databases">
        <title>Genomic analyses of the natural microbiome of Caenorhabditis elegans.</title>
        <authorList>
            <person name="Samuel B."/>
        </authorList>
    </citation>
    <scope>NUCLEOTIDE SEQUENCE [LARGE SCALE GENOMIC DNA]</scope>
    <source>
        <strain evidence="1 2">BIGb0473</strain>
    </source>
</reference>
<sequence length="234" mass="25052">MRRDTGFGLVEALLALSLGVLLVLAGSRLFIGALQGWQAQGALAQLQEDARFALQRMARDIRMAGAFGCLRREAISFADPAIAATFALPISVSLEPDGTLRSLSLVGVQGGEAGGPPNWTLLTDCLSTAQVQAGERLPGPHQFALPVRQQVYRLVDGQLLLTSGGSHAVLIEHVSRLQVDLGVAGEGGELAWMTAVPDPSRIRSIRLRLTLDDPAERVRAQTYQMVAAVRNRLP</sequence>
<evidence type="ECO:0000313" key="2">
    <source>
        <dbReference type="Proteomes" id="UP000269115"/>
    </source>
</evidence>
<organism evidence="1 2">
    <name type="scientific">Pseudomonas putida</name>
    <name type="common">Arthrobacter siderocapsulatus</name>
    <dbReference type="NCBI Taxonomy" id="303"/>
    <lineage>
        <taxon>Bacteria</taxon>
        <taxon>Pseudomonadati</taxon>
        <taxon>Pseudomonadota</taxon>
        <taxon>Gammaproteobacteria</taxon>
        <taxon>Pseudomonadales</taxon>
        <taxon>Pseudomonadaceae</taxon>
        <taxon>Pseudomonas</taxon>
    </lineage>
</organism>
<proteinExistence type="predicted"/>
<dbReference type="OrthoDB" id="5296662at2"/>
<protein>
    <submittedName>
        <fullName evidence="1">Type IV pilus assembly protein PilW</fullName>
    </submittedName>
</protein>
<comment type="caution">
    <text evidence="1">The sequence shown here is derived from an EMBL/GenBank/DDBJ whole genome shotgun (WGS) entry which is preliminary data.</text>
</comment>
<accession>A0A9X8HJ45</accession>
<dbReference type="Proteomes" id="UP000269115">
    <property type="component" value="Unassembled WGS sequence"/>
</dbReference>
<name>A0A9X8HJ45_PSEPU</name>
<dbReference type="RefSeq" id="WP_043860312.1">
    <property type="nucleotide sequence ID" value="NZ_RJUR01000012.1"/>
</dbReference>
<gene>
    <name evidence="1" type="ORF">EDF85_2324</name>
</gene>
<dbReference type="EMBL" id="RJUR01000012">
    <property type="protein sequence ID" value="ROQ51847.1"/>
    <property type="molecule type" value="Genomic_DNA"/>
</dbReference>
<dbReference type="AlphaFoldDB" id="A0A9X8HJ45"/>